<dbReference type="InterPro" id="IPR008967">
    <property type="entry name" value="p53-like_TF_DNA-bd_sf"/>
</dbReference>
<protein>
    <recommendedName>
        <fullName evidence="1">RHD domain-containing protein</fullName>
    </recommendedName>
</protein>
<feature type="domain" description="RHD" evidence="1">
    <location>
        <begin position="1"/>
        <end position="131"/>
    </location>
</feature>
<gene>
    <name evidence="2" type="ORF">QYM36_015658</name>
</gene>
<dbReference type="InterPro" id="IPR000451">
    <property type="entry name" value="NFkB/Dor"/>
</dbReference>
<dbReference type="GO" id="GO:0034097">
    <property type="term" value="P:response to cytokine"/>
    <property type="evidence" value="ECO:0007669"/>
    <property type="project" value="TreeGrafter"/>
</dbReference>
<dbReference type="InterPro" id="IPR014756">
    <property type="entry name" value="Ig_E-set"/>
</dbReference>
<sequence length="297" mass="33947">VHNYKGEAVVVVSCVTKDKPYRPHPHSLVGKEGCSKGVCTIRFSNDNMICTFPNLGIQCIKKKGIDEALRVRESLRVDPFNTGFSHRSKDIDLNVVRLCFQVFIEGNTPRKFNRPLEAIVSEPIYDKKAMCDLLISDLSQYAGPCSGGQRVFLLCEKIVKDDIQVKFYDDEGWEALAEFQHADVWKQVAIKFKTPPYKYHDRNGTVHIQLVRPSDGAVSESRQFHYYSVPEEISMEQRIRKHPRMTNESHLTDFVDFNQGPMQLLQQGVNICVGDQIDERVIRHGARPTARVKKEPV</sequence>
<organism evidence="2 3">
    <name type="scientific">Artemia franciscana</name>
    <name type="common">Brine shrimp</name>
    <name type="synonym">Artemia sanfranciscana</name>
    <dbReference type="NCBI Taxonomy" id="6661"/>
    <lineage>
        <taxon>Eukaryota</taxon>
        <taxon>Metazoa</taxon>
        <taxon>Ecdysozoa</taxon>
        <taxon>Arthropoda</taxon>
        <taxon>Crustacea</taxon>
        <taxon>Branchiopoda</taxon>
        <taxon>Anostraca</taxon>
        <taxon>Artemiidae</taxon>
        <taxon>Artemia</taxon>
    </lineage>
</organism>
<dbReference type="GO" id="GO:0000981">
    <property type="term" value="F:DNA-binding transcription factor activity, RNA polymerase II-specific"/>
    <property type="evidence" value="ECO:0007669"/>
    <property type="project" value="TreeGrafter"/>
</dbReference>
<dbReference type="GO" id="GO:0038061">
    <property type="term" value="P:non-canonical NF-kappaB signal transduction"/>
    <property type="evidence" value="ECO:0007669"/>
    <property type="project" value="TreeGrafter"/>
</dbReference>
<dbReference type="SMART" id="SM00429">
    <property type="entry name" value="IPT"/>
    <property type="match status" value="1"/>
</dbReference>
<dbReference type="PROSITE" id="PS50254">
    <property type="entry name" value="REL_2"/>
    <property type="match status" value="1"/>
</dbReference>
<dbReference type="GO" id="GO:0000978">
    <property type="term" value="F:RNA polymerase II cis-regulatory region sequence-specific DNA binding"/>
    <property type="evidence" value="ECO:0007669"/>
    <property type="project" value="TreeGrafter"/>
</dbReference>
<dbReference type="InterPro" id="IPR013783">
    <property type="entry name" value="Ig-like_fold"/>
</dbReference>
<reference evidence="2" key="1">
    <citation type="submission" date="2023-07" db="EMBL/GenBank/DDBJ databases">
        <title>Chromosome-level genome assembly of Artemia franciscana.</title>
        <authorList>
            <person name="Jo E."/>
        </authorList>
    </citation>
    <scope>NUCLEOTIDE SEQUENCE</scope>
    <source>
        <tissue evidence="2">Whole body</tissue>
    </source>
</reference>
<name>A0AA88H9S9_ARTSF</name>
<dbReference type="GO" id="GO:0045087">
    <property type="term" value="P:innate immune response"/>
    <property type="evidence" value="ECO:0007669"/>
    <property type="project" value="TreeGrafter"/>
</dbReference>
<dbReference type="InterPro" id="IPR037059">
    <property type="entry name" value="RHD_DNA_bind_dom_sf"/>
</dbReference>
<dbReference type="SUPFAM" id="SSF49417">
    <property type="entry name" value="p53-like transcription factors"/>
    <property type="match status" value="1"/>
</dbReference>
<evidence type="ECO:0000259" key="1">
    <source>
        <dbReference type="PROSITE" id="PS50254"/>
    </source>
</evidence>
<dbReference type="Gene3D" id="2.60.40.340">
    <property type="entry name" value="Rel homology domain (RHD), DNA-binding domain"/>
    <property type="match status" value="1"/>
</dbReference>
<dbReference type="Pfam" id="PF00554">
    <property type="entry name" value="RHD_DNA_bind"/>
    <property type="match status" value="1"/>
</dbReference>
<dbReference type="InterPro" id="IPR032397">
    <property type="entry name" value="RHD_dimer"/>
</dbReference>
<keyword evidence="3" id="KW-1185">Reference proteome</keyword>
<dbReference type="PANTHER" id="PTHR24169">
    <property type="entry name" value="NUCLEAR FACTOR NF-KAPPA-B PROTEIN"/>
    <property type="match status" value="1"/>
</dbReference>
<accession>A0AA88H9S9</accession>
<feature type="non-terminal residue" evidence="2">
    <location>
        <position position="297"/>
    </location>
</feature>
<dbReference type="EMBL" id="JAVRJZ010000019">
    <property type="protein sequence ID" value="KAK2708040.1"/>
    <property type="molecule type" value="Genomic_DNA"/>
</dbReference>
<feature type="non-terminal residue" evidence="2">
    <location>
        <position position="1"/>
    </location>
</feature>
<dbReference type="GO" id="GO:0005634">
    <property type="term" value="C:nucleus"/>
    <property type="evidence" value="ECO:0007669"/>
    <property type="project" value="TreeGrafter"/>
</dbReference>
<dbReference type="PRINTS" id="PR00057">
    <property type="entry name" value="NFKBTNSCPFCT"/>
</dbReference>
<dbReference type="GO" id="GO:0005737">
    <property type="term" value="C:cytoplasm"/>
    <property type="evidence" value="ECO:0007669"/>
    <property type="project" value="InterPro"/>
</dbReference>
<dbReference type="Pfam" id="PF16179">
    <property type="entry name" value="RHD_dimer"/>
    <property type="match status" value="1"/>
</dbReference>
<evidence type="ECO:0000313" key="2">
    <source>
        <dbReference type="EMBL" id="KAK2708040.1"/>
    </source>
</evidence>
<evidence type="ECO:0000313" key="3">
    <source>
        <dbReference type="Proteomes" id="UP001187531"/>
    </source>
</evidence>
<dbReference type="GO" id="GO:0007249">
    <property type="term" value="P:canonical NF-kappaB signal transduction"/>
    <property type="evidence" value="ECO:0007669"/>
    <property type="project" value="TreeGrafter"/>
</dbReference>
<dbReference type="InterPro" id="IPR011539">
    <property type="entry name" value="RHD_DNA_bind_dom"/>
</dbReference>
<comment type="caution">
    <text evidence="2">The sequence shown here is derived from an EMBL/GenBank/DDBJ whole genome shotgun (WGS) entry which is preliminary data.</text>
</comment>
<dbReference type="SUPFAM" id="SSF81296">
    <property type="entry name" value="E set domains"/>
    <property type="match status" value="1"/>
</dbReference>
<dbReference type="InterPro" id="IPR002909">
    <property type="entry name" value="IPT_dom"/>
</dbReference>
<dbReference type="GO" id="GO:0045944">
    <property type="term" value="P:positive regulation of transcription by RNA polymerase II"/>
    <property type="evidence" value="ECO:0007669"/>
    <property type="project" value="TreeGrafter"/>
</dbReference>
<dbReference type="Proteomes" id="UP001187531">
    <property type="component" value="Unassembled WGS sequence"/>
</dbReference>
<proteinExistence type="predicted"/>
<dbReference type="GO" id="GO:0033554">
    <property type="term" value="P:cellular response to stress"/>
    <property type="evidence" value="ECO:0007669"/>
    <property type="project" value="TreeGrafter"/>
</dbReference>
<dbReference type="AlphaFoldDB" id="A0AA88H9S9"/>
<dbReference type="Gene3D" id="2.60.40.10">
    <property type="entry name" value="Immunoglobulins"/>
    <property type="match status" value="1"/>
</dbReference>
<dbReference type="PANTHER" id="PTHR24169:SF25">
    <property type="entry name" value="DORSAL-RELATED IMMUNITY FACTOR DIF-RELATED"/>
    <property type="match status" value="1"/>
</dbReference>